<dbReference type="InterPro" id="IPR029052">
    <property type="entry name" value="Metallo-depent_PP-like"/>
</dbReference>
<dbReference type="PANTHER" id="PTHR31302:SF0">
    <property type="entry name" value="TRANSMEMBRANE PROTEIN WITH METALLOPHOSPHOESTERASE DOMAIN"/>
    <property type="match status" value="1"/>
</dbReference>
<keyword evidence="1" id="KW-0472">Membrane</keyword>
<evidence type="ECO:0000259" key="2">
    <source>
        <dbReference type="Pfam" id="PF00149"/>
    </source>
</evidence>
<reference evidence="3 4" key="1">
    <citation type="journal article" date="2013" name="J. Mol. Microbiol. Biotechnol.">
        <title>Analysis of the Complete Genomes of Acholeplasma brassicae , A. palmae and A. laidlawii and Their Comparison to the Obligate Parasites from ' Candidatus Phytoplasma'.</title>
        <authorList>
            <person name="Kube M."/>
            <person name="Siewert C."/>
            <person name="Migdoll A.M."/>
            <person name="Duduk B."/>
            <person name="Holz S."/>
            <person name="Rabus R."/>
            <person name="Seemuller E."/>
            <person name="Mitrovic J."/>
            <person name="Muller I."/>
            <person name="Buttner C."/>
            <person name="Reinhardt R."/>
        </authorList>
    </citation>
    <scope>NUCLEOTIDE SEQUENCE [LARGE SCALE GENOMIC DNA]</scope>
    <source>
        <strain evidence="3 4">J233</strain>
    </source>
</reference>
<accession>U4KRF0</accession>
<dbReference type="SUPFAM" id="SSF56300">
    <property type="entry name" value="Metallo-dependent phosphatases"/>
    <property type="match status" value="1"/>
</dbReference>
<name>U4KRF0_ALTPJ</name>
<dbReference type="RefSeq" id="WP_026657536.1">
    <property type="nucleotide sequence ID" value="NC_022538.1"/>
</dbReference>
<dbReference type="GO" id="GO:0016787">
    <property type="term" value="F:hydrolase activity"/>
    <property type="evidence" value="ECO:0007669"/>
    <property type="project" value="InterPro"/>
</dbReference>
<dbReference type="OrthoDB" id="9780884at2"/>
<evidence type="ECO:0000313" key="4">
    <source>
        <dbReference type="Proteomes" id="UP000032740"/>
    </source>
</evidence>
<dbReference type="Pfam" id="PF00149">
    <property type="entry name" value="Metallophos"/>
    <property type="match status" value="1"/>
</dbReference>
<dbReference type="InterPro" id="IPR051158">
    <property type="entry name" value="Metallophosphoesterase_sf"/>
</dbReference>
<dbReference type="InterPro" id="IPR004843">
    <property type="entry name" value="Calcineurin-like_PHP"/>
</dbReference>
<keyword evidence="1" id="KW-0812">Transmembrane</keyword>
<dbReference type="KEGG" id="apal:BN85405290"/>
<keyword evidence="4" id="KW-1185">Reference proteome</keyword>
<protein>
    <recommendedName>
        <fullName evidence="2">Calcineurin-like phosphoesterase domain-containing protein</fullName>
    </recommendedName>
</protein>
<dbReference type="PANTHER" id="PTHR31302">
    <property type="entry name" value="TRANSMEMBRANE PROTEIN WITH METALLOPHOSPHOESTERASE DOMAIN-RELATED"/>
    <property type="match status" value="1"/>
</dbReference>
<organism evidence="3 4">
    <name type="scientific">Alteracholeplasma palmae (strain ATCC 49389 / J233)</name>
    <name type="common">Acholeplasma palmae</name>
    <dbReference type="NCBI Taxonomy" id="1318466"/>
    <lineage>
        <taxon>Bacteria</taxon>
        <taxon>Bacillati</taxon>
        <taxon>Mycoplasmatota</taxon>
        <taxon>Mollicutes</taxon>
        <taxon>Acholeplasmatales</taxon>
        <taxon>Acholeplasmataceae</taxon>
        <taxon>Acholeplasma</taxon>
    </lineage>
</organism>
<dbReference type="STRING" id="1318466.BN85405290"/>
<keyword evidence="1" id="KW-1133">Transmembrane helix</keyword>
<proteinExistence type="predicted"/>
<evidence type="ECO:0000256" key="1">
    <source>
        <dbReference type="SAM" id="Phobius"/>
    </source>
</evidence>
<dbReference type="AlphaFoldDB" id="U4KRF0"/>
<gene>
    <name evidence="3" type="ORF">BN85405290</name>
</gene>
<feature type="domain" description="Calcineurin-like phosphoesterase" evidence="2">
    <location>
        <begin position="54"/>
        <end position="95"/>
    </location>
</feature>
<dbReference type="Gene3D" id="3.60.21.10">
    <property type="match status" value="1"/>
</dbReference>
<dbReference type="HOGENOM" id="CLU_2191205_0_0_14"/>
<sequence length="108" mass="12298">MQKVKGKKLKIFLLTILILLAFFIIMCLIFIDNTTLDFEKYEIGKKTENSQQVKIVHLSDLHFPKIKIDIDQLISKIEKEAPDIIAITGDLIDQSAVLSTSGVFSVYR</sequence>
<evidence type="ECO:0000313" key="3">
    <source>
        <dbReference type="EMBL" id="CCV64106.1"/>
    </source>
</evidence>
<feature type="transmembrane region" description="Helical" evidence="1">
    <location>
        <begin position="12"/>
        <end position="31"/>
    </location>
</feature>
<dbReference type="Proteomes" id="UP000032740">
    <property type="component" value="Chromosome"/>
</dbReference>
<dbReference type="EMBL" id="FO681347">
    <property type="protein sequence ID" value="CCV64106.1"/>
    <property type="molecule type" value="Genomic_DNA"/>
</dbReference>